<feature type="region of interest" description="Disordered" evidence="1">
    <location>
        <begin position="38"/>
        <end position="61"/>
    </location>
</feature>
<dbReference type="Proteomes" id="UP000298663">
    <property type="component" value="Chromosome X"/>
</dbReference>
<gene>
    <name evidence="2" type="ORF">L596_005561</name>
</gene>
<dbReference type="EMBL" id="CM016762">
    <property type="protein sequence ID" value="TMS38939.1"/>
    <property type="molecule type" value="Genomic_DNA"/>
</dbReference>
<evidence type="ECO:0000313" key="2">
    <source>
        <dbReference type="EMBL" id="TMS38939.1"/>
    </source>
</evidence>
<organism evidence="2 3">
    <name type="scientific">Steinernema carpocapsae</name>
    <name type="common">Entomopathogenic nematode</name>
    <dbReference type="NCBI Taxonomy" id="34508"/>
    <lineage>
        <taxon>Eukaryota</taxon>
        <taxon>Metazoa</taxon>
        <taxon>Ecdysozoa</taxon>
        <taxon>Nematoda</taxon>
        <taxon>Chromadorea</taxon>
        <taxon>Rhabditida</taxon>
        <taxon>Tylenchina</taxon>
        <taxon>Panagrolaimomorpha</taxon>
        <taxon>Strongyloidoidea</taxon>
        <taxon>Steinernematidae</taxon>
        <taxon>Steinernema</taxon>
    </lineage>
</organism>
<name>A0A4U8V0Z0_STECR</name>
<keyword evidence="3" id="KW-1185">Reference proteome</keyword>
<comment type="caution">
    <text evidence="2">The sequence shown here is derived from an EMBL/GenBank/DDBJ whole genome shotgun (WGS) entry which is preliminary data.</text>
</comment>
<reference evidence="2 3" key="2">
    <citation type="journal article" date="2019" name="G3 (Bethesda)">
        <title>Hybrid Assembly of the Genome of the Entomopathogenic Nematode Steinernema carpocapsae Identifies the X-Chromosome.</title>
        <authorList>
            <person name="Serra L."/>
            <person name="Macchietto M."/>
            <person name="Macias-Munoz A."/>
            <person name="McGill C.J."/>
            <person name="Rodriguez I.M."/>
            <person name="Rodriguez B."/>
            <person name="Murad R."/>
            <person name="Mortazavi A."/>
        </authorList>
    </citation>
    <scope>NUCLEOTIDE SEQUENCE [LARGE SCALE GENOMIC DNA]</scope>
    <source>
        <strain evidence="2 3">ALL</strain>
    </source>
</reference>
<sequence>MCPSSSTFHSVNCPPHSLFLIPCHHPLFSRTTQLNDTFETCRGPRPGTTRETAAAFKRREGEAKRAIPRRLGGLVTGNLAFIK</sequence>
<reference evidence="2 3" key="1">
    <citation type="journal article" date="2015" name="Genome Biol.">
        <title>Comparative genomics of Steinernema reveals deeply conserved gene regulatory networks.</title>
        <authorList>
            <person name="Dillman A.R."/>
            <person name="Macchietto M."/>
            <person name="Porter C.F."/>
            <person name="Rogers A."/>
            <person name="Williams B."/>
            <person name="Antoshechkin I."/>
            <person name="Lee M.M."/>
            <person name="Goodwin Z."/>
            <person name="Lu X."/>
            <person name="Lewis E.E."/>
            <person name="Goodrich-Blair H."/>
            <person name="Stock S.P."/>
            <person name="Adams B.J."/>
            <person name="Sternberg P.W."/>
            <person name="Mortazavi A."/>
        </authorList>
    </citation>
    <scope>NUCLEOTIDE SEQUENCE [LARGE SCALE GENOMIC DNA]</scope>
    <source>
        <strain evidence="2 3">ALL</strain>
    </source>
</reference>
<evidence type="ECO:0000313" key="3">
    <source>
        <dbReference type="Proteomes" id="UP000298663"/>
    </source>
</evidence>
<dbReference type="EMBL" id="AZBU02000001">
    <property type="protein sequence ID" value="TMS38939.1"/>
    <property type="molecule type" value="Genomic_DNA"/>
</dbReference>
<protein>
    <submittedName>
        <fullName evidence="2">Uncharacterized protein</fullName>
    </submittedName>
</protein>
<proteinExistence type="predicted"/>
<evidence type="ECO:0000256" key="1">
    <source>
        <dbReference type="SAM" id="MobiDB-lite"/>
    </source>
</evidence>
<dbReference type="AlphaFoldDB" id="A0A4U8V0Z0"/>
<accession>A0A4U8V0Z0</accession>